<dbReference type="RefSeq" id="WP_284361236.1">
    <property type="nucleotide sequence ID" value="NZ_BPFZ01000016.1"/>
</dbReference>
<evidence type="ECO:0008006" key="3">
    <source>
        <dbReference type="Google" id="ProtNLM"/>
    </source>
</evidence>
<dbReference type="InterPro" id="IPR045748">
    <property type="entry name" value="DcaP"/>
</dbReference>
<protein>
    <recommendedName>
        <fullName evidence="3">Porin</fullName>
    </recommendedName>
</protein>
<dbReference type="Proteomes" id="UP001161064">
    <property type="component" value="Unassembled WGS sequence"/>
</dbReference>
<keyword evidence="2" id="KW-1185">Reference proteome</keyword>
<dbReference type="SUPFAM" id="SSF56935">
    <property type="entry name" value="Porins"/>
    <property type="match status" value="1"/>
</dbReference>
<reference evidence="1" key="2">
    <citation type="journal article" date="2023" name="ISME Commun">
        <title>Characterization of a bloom-associated alphaproteobacterial lineage, 'Candidatus Phycosocius': insights into freshwater algal-bacterial interactions.</title>
        <authorList>
            <person name="Tanabe Y."/>
            <person name="Yamaguchi H."/>
            <person name="Yoshida M."/>
            <person name="Kai A."/>
            <person name="Okazaki Y."/>
        </authorList>
    </citation>
    <scope>NUCLEOTIDE SEQUENCE</scope>
    <source>
        <strain evidence="1">BOTRYCO-1</strain>
    </source>
</reference>
<comment type="caution">
    <text evidence="1">The sequence shown here is derived from an EMBL/GenBank/DDBJ whole genome shotgun (WGS) entry which is preliminary data.</text>
</comment>
<organism evidence="1 2">
    <name type="scientific">Candidatus Phycosocius spiralis</name>
    <dbReference type="NCBI Taxonomy" id="2815099"/>
    <lineage>
        <taxon>Bacteria</taxon>
        <taxon>Pseudomonadati</taxon>
        <taxon>Pseudomonadota</taxon>
        <taxon>Alphaproteobacteria</taxon>
        <taxon>Caulobacterales</taxon>
        <taxon>Caulobacterales incertae sedis</taxon>
        <taxon>Candidatus Phycosocius</taxon>
    </lineage>
</organism>
<proteinExistence type="predicted"/>
<accession>A0ABQ4PY98</accession>
<evidence type="ECO:0000313" key="1">
    <source>
        <dbReference type="EMBL" id="GIU67911.1"/>
    </source>
</evidence>
<sequence>MAFSRYSSGDVAAADLGRDFYLPQTIPVGGVRENIDNDFSTKQTRIFLATETPIAGHTLKGLVEADFQTAAGTQGSERTTNGYDFALRRAYVQFDKLTIGEEWSTFQNVGALPESTDFIGPTEGSVFARQPLIRYTTPLNAMTTLQLAVENPETASANSGAPALLENDDDTVPDLVGRLNFKLAKGEMSVAGIARRLSVDNGTIGDARSAYGASVAGRFNFGPSNRYDFRFMGSYGTGIGRYLGLNFAPDTIYVAATNDLKEVKNFAGFAALRINFTPTVRSTLMASYQEADYDSALSAVSLATFNKSASSIAGNVFWSPVKGFDLGVEYRHGQRELVNGANGDLDRLEFVGKYVF</sequence>
<name>A0ABQ4PY98_9PROT</name>
<dbReference type="Pfam" id="PF19577">
    <property type="entry name" value="DcaP"/>
    <property type="match status" value="1"/>
</dbReference>
<dbReference type="EMBL" id="BPFZ01000016">
    <property type="protein sequence ID" value="GIU67911.1"/>
    <property type="molecule type" value="Genomic_DNA"/>
</dbReference>
<evidence type="ECO:0000313" key="2">
    <source>
        <dbReference type="Proteomes" id="UP001161064"/>
    </source>
</evidence>
<gene>
    <name evidence="1" type="ORF">PsB1_2065</name>
</gene>
<reference evidence="1" key="1">
    <citation type="submission" date="2021-05" db="EMBL/GenBank/DDBJ databases">
        <authorList>
            <person name="Tanabe Y."/>
        </authorList>
    </citation>
    <scope>NUCLEOTIDE SEQUENCE</scope>
    <source>
        <strain evidence="1">BOTRYCO-1</strain>
    </source>
</reference>